<name>A0A2S8SP09_9BACT</name>
<dbReference type="Gene3D" id="3.30.70.270">
    <property type="match status" value="1"/>
</dbReference>
<feature type="domain" description="CBS" evidence="4">
    <location>
        <begin position="364"/>
        <end position="426"/>
    </location>
</feature>
<proteinExistence type="predicted"/>
<dbReference type="Proteomes" id="UP000237684">
    <property type="component" value="Unassembled WGS sequence"/>
</dbReference>
<gene>
    <name evidence="5" type="ORF">B1R32_13022</name>
</gene>
<dbReference type="PANTHER" id="PTHR33121">
    <property type="entry name" value="CYCLIC DI-GMP PHOSPHODIESTERASE PDEF"/>
    <property type="match status" value="1"/>
</dbReference>
<dbReference type="InterPro" id="IPR043128">
    <property type="entry name" value="Rev_trsase/Diguanyl_cyclase"/>
</dbReference>
<dbReference type="OrthoDB" id="9777298at2"/>
<dbReference type="Gene3D" id="3.10.580.10">
    <property type="entry name" value="CBS-domain"/>
    <property type="match status" value="1"/>
</dbReference>
<dbReference type="InterPro" id="IPR001633">
    <property type="entry name" value="EAL_dom"/>
</dbReference>
<dbReference type="PANTHER" id="PTHR33121:SF76">
    <property type="entry name" value="SIGNALING PROTEIN"/>
    <property type="match status" value="1"/>
</dbReference>
<dbReference type="Pfam" id="PF00571">
    <property type="entry name" value="CBS"/>
    <property type="match status" value="2"/>
</dbReference>
<dbReference type="InterPro" id="IPR029787">
    <property type="entry name" value="Nucleotide_cyclase"/>
</dbReference>
<feature type="domain" description="EAL" evidence="2">
    <location>
        <begin position="25"/>
        <end position="276"/>
    </location>
</feature>
<keyword evidence="1" id="KW-0129">CBS domain</keyword>
<evidence type="ECO:0000259" key="2">
    <source>
        <dbReference type="PROSITE" id="PS50883"/>
    </source>
</evidence>
<dbReference type="InterPro" id="IPR035919">
    <property type="entry name" value="EAL_sf"/>
</dbReference>
<dbReference type="Pfam" id="PF00990">
    <property type="entry name" value="GGDEF"/>
    <property type="match status" value="1"/>
</dbReference>
<dbReference type="InterPro" id="IPR046342">
    <property type="entry name" value="CBS_dom_sf"/>
</dbReference>
<dbReference type="SUPFAM" id="SSF55073">
    <property type="entry name" value="Nucleotide cyclase"/>
    <property type="match status" value="1"/>
</dbReference>
<comment type="caution">
    <text evidence="5">The sequence shown here is derived from an EMBL/GenBank/DDBJ whole genome shotgun (WGS) entry which is preliminary data.</text>
</comment>
<protein>
    <submittedName>
        <fullName evidence="5">Diguanylate cyclase (GGDEF) domain-containing protein</fullName>
    </submittedName>
</protein>
<evidence type="ECO:0000259" key="3">
    <source>
        <dbReference type="PROSITE" id="PS50887"/>
    </source>
</evidence>
<dbReference type="InterPro" id="IPR000160">
    <property type="entry name" value="GGDEF_dom"/>
</dbReference>
<feature type="domain" description="GGDEF" evidence="3">
    <location>
        <begin position="454"/>
        <end position="609"/>
    </location>
</feature>
<dbReference type="NCBIfam" id="TIGR00254">
    <property type="entry name" value="GGDEF"/>
    <property type="match status" value="1"/>
</dbReference>
<dbReference type="PROSITE" id="PS51371">
    <property type="entry name" value="CBS"/>
    <property type="match status" value="1"/>
</dbReference>
<evidence type="ECO:0000313" key="6">
    <source>
        <dbReference type="Proteomes" id="UP000237684"/>
    </source>
</evidence>
<dbReference type="SMART" id="SM00052">
    <property type="entry name" value="EAL"/>
    <property type="match status" value="1"/>
</dbReference>
<keyword evidence="6" id="KW-1185">Reference proteome</keyword>
<dbReference type="SMART" id="SM00267">
    <property type="entry name" value="GGDEF"/>
    <property type="match status" value="1"/>
</dbReference>
<evidence type="ECO:0000259" key="4">
    <source>
        <dbReference type="PROSITE" id="PS51371"/>
    </source>
</evidence>
<dbReference type="InterPro" id="IPR050706">
    <property type="entry name" value="Cyclic-di-GMP_PDE-like"/>
</dbReference>
<accession>A0A2S8SP09</accession>
<dbReference type="CDD" id="cd01948">
    <property type="entry name" value="EAL"/>
    <property type="match status" value="1"/>
</dbReference>
<dbReference type="PROSITE" id="PS50887">
    <property type="entry name" value="GGDEF"/>
    <property type="match status" value="1"/>
</dbReference>
<dbReference type="EMBL" id="NIGF01000030">
    <property type="protein sequence ID" value="PQV62535.1"/>
    <property type="molecule type" value="Genomic_DNA"/>
</dbReference>
<dbReference type="GO" id="GO:0071111">
    <property type="term" value="F:cyclic-guanylate-specific phosphodiesterase activity"/>
    <property type="evidence" value="ECO:0007669"/>
    <property type="project" value="InterPro"/>
</dbReference>
<evidence type="ECO:0000256" key="1">
    <source>
        <dbReference type="PROSITE-ProRule" id="PRU00703"/>
    </source>
</evidence>
<dbReference type="InParanoid" id="A0A2S8SP09"/>
<dbReference type="PROSITE" id="PS50883">
    <property type="entry name" value="EAL"/>
    <property type="match status" value="1"/>
</dbReference>
<organism evidence="5 6">
    <name type="scientific">Abditibacterium utsteinense</name>
    <dbReference type="NCBI Taxonomy" id="1960156"/>
    <lineage>
        <taxon>Bacteria</taxon>
        <taxon>Pseudomonadati</taxon>
        <taxon>Abditibacteriota</taxon>
        <taxon>Abditibacteriia</taxon>
        <taxon>Abditibacteriales</taxon>
        <taxon>Abditibacteriaceae</taxon>
        <taxon>Abditibacterium</taxon>
    </lineage>
</organism>
<dbReference type="RefSeq" id="WP_106381320.1">
    <property type="nucleotide sequence ID" value="NZ_NIGF01000030.1"/>
</dbReference>
<evidence type="ECO:0000313" key="5">
    <source>
        <dbReference type="EMBL" id="PQV62535.1"/>
    </source>
</evidence>
<dbReference type="Pfam" id="PF00563">
    <property type="entry name" value="EAL"/>
    <property type="match status" value="1"/>
</dbReference>
<dbReference type="SUPFAM" id="SSF54631">
    <property type="entry name" value="CBS-domain pair"/>
    <property type="match status" value="1"/>
</dbReference>
<reference evidence="5 6" key="1">
    <citation type="journal article" date="2018" name="Syst. Appl. Microbiol.">
        <title>Abditibacterium utsteinense sp. nov., the first cultivated member of candidate phylum FBP, isolated from ice-free Antarctic soil samples.</title>
        <authorList>
            <person name="Tahon G."/>
            <person name="Tytgat B."/>
            <person name="Lebbe L."/>
            <person name="Carlier A."/>
            <person name="Willems A."/>
        </authorList>
    </citation>
    <scope>NUCLEOTIDE SEQUENCE [LARGE SCALE GENOMIC DNA]</scope>
    <source>
        <strain evidence="5 6">LMG 29911</strain>
    </source>
</reference>
<dbReference type="Gene3D" id="3.20.20.450">
    <property type="entry name" value="EAL domain"/>
    <property type="match status" value="1"/>
</dbReference>
<dbReference type="AlphaFoldDB" id="A0A2S8SP09"/>
<sequence length="610" mass="66973">MMRRFKWDVVEPVDLLASPWTSFHPEDSSPLLQELIAARALTAHFQPIFSAKDGAVFGCEALARVDPKFAPQGIAPLFASAREHGLVAPLDRLCRQAALECAAVQEFAARSERLFVNVCPETLMEEGGEPVAALVERLGLPRERIIFEVTEESAVQDYDLFARAIAFYRDQGFQIAIDDFGVGYGGLKMLAVIEPDYVKIDRHFIKDIERANVRRNLVDAIATVCHRLGIKVVAEGVENEADASVLLDMGVEFLQGFGLARPTPLWPEDGVRVALPRASCSVVSSLDHIFIGDIARPMISLPPSAPMSEARRLFIDNAALTSLPLVHEECCTGMLHRRIFFEQQLSGPFGYGTALSTHRSVLELSQNAPFVCVEASETLEDVARSLQHRHLDSRSDDICVTSNGKYRGTVSVSALLEAIMQRSLLMARGSNPLSGLPGNEALHHEIEKRIAQMMHFDVCYLDIDHFKPFNDVYGFDKGDTALHHLVNSITRALAQSGDADDFAGHIGGDDFIVLTRPQRSISLCREIIADFEAALPQLHGETDFAAGSYQATNRRGQSEIFSLMALSIGIVSTEVNHFDSVAELASMASEVKKAAKSQCGSSVVRDQRLA</sequence>
<dbReference type="InterPro" id="IPR000644">
    <property type="entry name" value="CBS_dom"/>
</dbReference>
<dbReference type="SUPFAM" id="SSF141868">
    <property type="entry name" value="EAL domain-like"/>
    <property type="match status" value="1"/>
</dbReference>
<dbReference type="CDD" id="cd01949">
    <property type="entry name" value="GGDEF"/>
    <property type="match status" value="1"/>
</dbReference>